<dbReference type="OMA" id="QLHYGWY"/>
<dbReference type="AlphaFoldDB" id="A0A1I8B7I4"/>
<name>A0A1I8B7I4_MELHA</name>
<sequence>MLSRILIPLAQIRLQKYGGNSSKRRAKRSRNEEGNGKMLDIEEMKKIRKEIEKQREEIPKENFKATNNADPLLNGKEDLAAKRSPLGLLQQGMKLIDLLPGNKNNEKNGNETNNIRLFSPRFMPLAPDKGGPVNPKSLLSPTLFAMYDEKDNHSFGNVPEILRKAGVPEKYRQSIIGTLMELTGTTDHVEKALDLLKKVDFFDEDSLDKRQRLEFRDRGFTFGKKSQLLKIYRDDQGINGQQKLLPDSELERFDKYEKMSDSEKEIALWETIRELAEGRAITLANASKIPEQQQKHQRSKRFSTTVFSPIILSPFHFAPFYGLSVFGPVILSPSTFSPYILSPSVPLVLSPSVASPWIITPGVGNPYILSYVLSPNILNPYVLSPIILNPIALSPDILSPQVLGGAVLSPAILSPAIFTQTYFMGLI</sequence>
<accession>A0A1I8B7I4</accession>
<evidence type="ECO:0000313" key="1">
    <source>
        <dbReference type="Proteomes" id="UP000095281"/>
    </source>
</evidence>
<dbReference type="Proteomes" id="UP000095281">
    <property type="component" value="Unplaced"/>
</dbReference>
<dbReference type="PANTHER" id="PTHR21523">
    <property type="match status" value="1"/>
</dbReference>
<reference evidence="2" key="1">
    <citation type="submission" date="2016-11" db="UniProtKB">
        <authorList>
            <consortium name="WormBaseParasite"/>
        </authorList>
    </citation>
    <scope>IDENTIFICATION</scope>
</reference>
<evidence type="ECO:0000313" key="2">
    <source>
        <dbReference type="WBParaSite" id="MhA1_Contig1490.frz3.fgene2"/>
    </source>
</evidence>
<dbReference type="PANTHER" id="PTHR21523:SF46">
    <property type="entry name" value="MLT-TEN (MLT-10) RELATED"/>
    <property type="match status" value="1"/>
</dbReference>
<dbReference type="WBParaSite" id="MhA1_Contig1490.frz3.fgene2">
    <property type="protein sequence ID" value="MhA1_Contig1490.frz3.fgene2"/>
    <property type="gene ID" value="MhA1_Contig1490.frz3.fgene2"/>
</dbReference>
<dbReference type="Pfam" id="PF04870">
    <property type="entry name" value="Moulting_cycle"/>
    <property type="match status" value="1"/>
</dbReference>
<dbReference type="InterPro" id="IPR006954">
    <property type="entry name" value="Mlt-10-like"/>
</dbReference>
<proteinExistence type="predicted"/>
<keyword evidence="1" id="KW-1185">Reference proteome</keyword>
<organism evidence="1 2">
    <name type="scientific">Meloidogyne hapla</name>
    <name type="common">Root-knot nematode worm</name>
    <dbReference type="NCBI Taxonomy" id="6305"/>
    <lineage>
        <taxon>Eukaryota</taxon>
        <taxon>Metazoa</taxon>
        <taxon>Ecdysozoa</taxon>
        <taxon>Nematoda</taxon>
        <taxon>Chromadorea</taxon>
        <taxon>Rhabditida</taxon>
        <taxon>Tylenchina</taxon>
        <taxon>Tylenchomorpha</taxon>
        <taxon>Tylenchoidea</taxon>
        <taxon>Meloidogynidae</taxon>
        <taxon>Meloidogyninae</taxon>
        <taxon>Meloidogyne</taxon>
    </lineage>
</organism>
<protein>
    <submittedName>
        <fullName evidence="2">Uncharacterized protein</fullName>
    </submittedName>
</protein>